<sequence>MQVTRGVDFSRSGFGPRTIILCDQVCTLVLMSLPKASLRWRLLNGKTASPETRPLLLEAVSIFHECFDPIVDAASRRDLIPAMVYGKNVRGQEFGGMYCALLIVNSSVVSAGMLRILGTDIAELPLVATSNSHHGKGYFQTLFSCIERLLAFMKVKNLVLPAAEEAQSIWTDKFGLSKMKPEQLTNYRKNCSQFVNFQGTNMLHKMVPPCRVINNQPNKFLSRKSQS</sequence>
<feature type="domain" description="Increased DNA methylation 1 C-terminal" evidence="1">
    <location>
        <begin position="67"/>
        <end position="205"/>
    </location>
</feature>
<dbReference type="InterPro" id="IPR056511">
    <property type="entry name" value="IDM1_C"/>
</dbReference>
<dbReference type="RefSeq" id="XP_027188072.1">
    <property type="nucleotide sequence ID" value="XM_027332271.1"/>
</dbReference>
<dbReference type="Pfam" id="PF23209">
    <property type="entry name" value="IDM1_C"/>
    <property type="match status" value="1"/>
</dbReference>
<protein>
    <submittedName>
        <fullName evidence="3">Uncharacterized protein LOC101515204 isoform X2</fullName>
    </submittedName>
</protein>
<reference evidence="2" key="1">
    <citation type="journal article" date="2013" name="Nat. Biotechnol.">
        <title>Draft genome sequence of chickpea (Cicer arietinum) provides a resource for trait improvement.</title>
        <authorList>
            <person name="Varshney R.K."/>
            <person name="Song C."/>
            <person name="Saxena R.K."/>
            <person name="Azam S."/>
            <person name="Yu S."/>
            <person name="Sharpe A.G."/>
            <person name="Cannon S."/>
            <person name="Baek J."/>
            <person name="Rosen B.D."/>
            <person name="Tar'an B."/>
            <person name="Millan T."/>
            <person name="Zhang X."/>
            <person name="Ramsay L.D."/>
            <person name="Iwata A."/>
            <person name="Wang Y."/>
            <person name="Nelson W."/>
            <person name="Farmer A.D."/>
            <person name="Gaur P.M."/>
            <person name="Soderlund C."/>
            <person name="Penmetsa R.V."/>
            <person name="Xu C."/>
            <person name="Bharti A.K."/>
            <person name="He W."/>
            <person name="Winter P."/>
            <person name="Zhao S."/>
            <person name="Hane J.K."/>
            <person name="Carrasquilla-Garcia N."/>
            <person name="Condie J.A."/>
            <person name="Upadhyaya H.D."/>
            <person name="Luo M.C."/>
            <person name="Thudi M."/>
            <person name="Gowda C.L."/>
            <person name="Singh N.P."/>
            <person name="Lichtenzveig J."/>
            <person name="Gali K.K."/>
            <person name="Rubio J."/>
            <person name="Nadarajan N."/>
            <person name="Dolezel J."/>
            <person name="Bansal K.C."/>
            <person name="Xu X."/>
            <person name="Edwards D."/>
            <person name="Zhang G."/>
            <person name="Kahl G."/>
            <person name="Gil J."/>
            <person name="Singh K.B."/>
            <person name="Datta S.K."/>
            <person name="Jackson S.A."/>
            <person name="Wang J."/>
            <person name="Cook D.R."/>
        </authorList>
    </citation>
    <scope>NUCLEOTIDE SEQUENCE [LARGE SCALE GENOMIC DNA]</scope>
    <source>
        <strain evidence="2">cv. CDC Frontier</strain>
    </source>
</reference>
<evidence type="ECO:0000313" key="3">
    <source>
        <dbReference type="RefSeq" id="XP_027188072.1"/>
    </source>
</evidence>
<dbReference type="GO" id="GO:0000977">
    <property type="term" value="F:RNA polymerase II transcription regulatory region sequence-specific DNA binding"/>
    <property type="evidence" value="ECO:0007669"/>
    <property type="project" value="TreeGrafter"/>
</dbReference>
<accession>A0A3Q7Y8N2</accession>
<proteinExistence type="predicted"/>
<dbReference type="PANTHER" id="PTHR47025:SF28">
    <property type="entry name" value="ACYL-COA N-ACYLTRANSFERASE WITH RING_FYVE_PHD-TYPE ZINC FINGER DOMAIN-CONTAINING PROTEIN"/>
    <property type="match status" value="1"/>
</dbReference>
<gene>
    <name evidence="3" type="primary">LOC101515204</name>
</gene>
<keyword evidence="2" id="KW-1185">Reference proteome</keyword>
<evidence type="ECO:0000259" key="1">
    <source>
        <dbReference type="Pfam" id="PF23209"/>
    </source>
</evidence>
<dbReference type="GO" id="GO:0003682">
    <property type="term" value="F:chromatin binding"/>
    <property type="evidence" value="ECO:0007669"/>
    <property type="project" value="TreeGrafter"/>
</dbReference>
<dbReference type="AlphaFoldDB" id="A0A3Q7Y8N2"/>
<dbReference type="SUPFAM" id="SSF55729">
    <property type="entry name" value="Acyl-CoA N-acyltransferases (Nat)"/>
    <property type="match status" value="1"/>
</dbReference>
<name>A0A3Q7Y8N2_CICAR</name>
<dbReference type="GO" id="GO:0042393">
    <property type="term" value="F:histone binding"/>
    <property type="evidence" value="ECO:0007669"/>
    <property type="project" value="TreeGrafter"/>
</dbReference>
<dbReference type="InterPro" id="IPR016181">
    <property type="entry name" value="Acyl_CoA_acyltransferase"/>
</dbReference>
<reference evidence="3" key="2">
    <citation type="submission" date="2025-08" db="UniProtKB">
        <authorList>
            <consortium name="RefSeq"/>
        </authorList>
    </citation>
    <scope>IDENTIFICATION</scope>
    <source>
        <tissue evidence="3">Etiolated seedlings</tissue>
    </source>
</reference>
<dbReference type="GO" id="GO:0045944">
    <property type="term" value="P:positive regulation of transcription by RNA polymerase II"/>
    <property type="evidence" value="ECO:0007669"/>
    <property type="project" value="TreeGrafter"/>
</dbReference>
<dbReference type="Proteomes" id="UP000087171">
    <property type="component" value="Chromosome Ca3"/>
</dbReference>
<dbReference type="PANTHER" id="PTHR47025">
    <property type="entry name" value="AUTOIMMUNE REGULATOR"/>
    <property type="match status" value="1"/>
</dbReference>
<dbReference type="GO" id="GO:0005634">
    <property type="term" value="C:nucleus"/>
    <property type="evidence" value="ECO:0007669"/>
    <property type="project" value="TreeGrafter"/>
</dbReference>
<organism evidence="2 3">
    <name type="scientific">Cicer arietinum</name>
    <name type="common">Chickpea</name>
    <name type="synonym">Garbanzo</name>
    <dbReference type="NCBI Taxonomy" id="3827"/>
    <lineage>
        <taxon>Eukaryota</taxon>
        <taxon>Viridiplantae</taxon>
        <taxon>Streptophyta</taxon>
        <taxon>Embryophyta</taxon>
        <taxon>Tracheophyta</taxon>
        <taxon>Spermatophyta</taxon>
        <taxon>Magnoliopsida</taxon>
        <taxon>eudicotyledons</taxon>
        <taxon>Gunneridae</taxon>
        <taxon>Pentapetalae</taxon>
        <taxon>rosids</taxon>
        <taxon>fabids</taxon>
        <taxon>Fabales</taxon>
        <taxon>Fabaceae</taxon>
        <taxon>Papilionoideae</taxon>
        <taxon>50 kb inversion clade</taxon>
        <taxon>NPAAA clade</taxon>
        <taxon>Hologalegina</taxon>
        <taxon>IRL clade</taxon>
        <taxon>Cicereae</taxon>
        <taxon>Cicer</taxon>
    </lineage>
</organism>
<evidence type="ECO:0000313" key="2">
    <source>
        <dbReference type="Proteomes" id="UP000087171"/>
    </source>
</evidence>